<dbReference type="Gene3D" id="3.30.1360.40">
    <property type="match status" value="1"/>
</dbReference>
<dbReference type="PANTHER" id="PTHR34698">
    <property type="entry name" value="5-OXOPROLINASE SUBUNIT B"/>
    <property type="match status" value="1"/>
</dbReference>
<dbReference type="InterPro" id="IPR029000">
    <property type="entry name" value="Cyclophilin-like_dom_sf"/>
</dbReference>
<evidence type="ECO:0000256" key="2">
    <source>
        <dbReference type="ARBA" id="ARBA00022801"/>
    </source>
</evidence>
<protein>
    <submittedName>
        <fullName evidence="5">Allophanate hydrolase subunit 1</fullName>
    </submittedName>
</protein>
<dbReference type="GO" id="GO:0016787">
    <property type="term" value="F:hydrolase activity"/>
    <property type="evidence" value="ECO:0007669"/>
    <property type="project" value="UniProtKB-KW"/>
</dbReference>
<keyword evidence="2 5" id="KW-0378">Hydrolase</keyword>
<reference evidence="5 6" key="2">
    <citation type="submission" date="2019-09" db="EMBL/GenBank/DDBJ databases">
        <authorList>
            <person name="Jin C."/>
        </authorList>
    </citation>
    <scope>NUCLEOTIDE SEQUENCE [LARGE SCALE GENOMIC DNA]</scope>
    <source>
        <strain evidence="5 6">AN110305</strain>
    </source>
</reference>
<organism evidence="5 6">
    <name type="scientific">Solihabitans fulvus</name>
    <dbReference type="NCBI Taxonomy" id="1892852"/>
    <lineage>
        <taxon>Bacteria</taxon>
        <taxon>Bacillati</taxon>
        <taxon>Actinomycetota</taxon>
        <taxon>Actinomycetes</taxon>
        <taxon>Pseudonocardiales</taxon>
        <taxon>Pseudonocardiaceae</taxon>
        <taxon>Solihabitans</taxon>
    </lineage>
</organism>
<dbReference type="SMART" id="SM00796">
    <property type="entry name" value="AHS1"/>
    <property type="match status" value="1"/>
</dbReference>
<dbReference type="SUPFAM" id="SSF160467">
    <property type="entry name" value="PH0987 N-terminal domain-like"/>
    <property type="match status" value="1"/>
</dbReference>
<evidence type="ECO:0000313" key="5">
    <source>
        <dbReference type="EMBL" id="KAA2261392.1"/>
    </source>
</evidence>
<dbReference type="InterPro" id="IPR003833">
    <property type="entry name" value="CT_C_D"/>
</dbReference>
<evidence type="ECO:0000259" key="4">
    <source>
        <dbReference type="SMART" id="SM00796"/>
    </source>
</evidence>
<dbReference type="EMBL" id="VUOB01000028">
    <property type="protein sequence ID" value="KAA2261392.1"/>
    <property type="molecule type" value="Genomic_DNA"/>
</dbReference>
<keyword evidence="6" id="KW-1185">Reference proteome</keyword>
<gene>
    <name evidence="5" type="ORF">F0L68_16480</name>
</gene>
<dbReference type="PANTHER" id="PTHR34698:SF2">
    <property type="entry name" value="5-OXOPROLINASE SUBUNIT B"/>
    <property type="match status" value="1"/>
</dbReference>
<dbReference type="Proteomes" id="UP000323454">
    <property type="component" value="Unassembled WGS sequence"/>
</dbReference>
<feature type="domain" description="Carboxyltransferase" evidence="4">
    <location>
        <begin position="3"/>
        <end position="201"/>
    </location>
</feature>
<evidence type="ECO:0000256" key="1">
    <source>
        <dbReference type="ARBA" id="ARBA00022741"/>
    </source>
</evidence>
<accession>A0A5B2XF15</accession>
<dbReference type="InterPro" id="IPR010016">
    <property type="entry name" value="PxpB"/>
</dbReference>
<keyword evidence="3" id="KW-0067">ATP-binding</keyword>
<sequence>MTLTVAPYGDSALLATVSGGSVEDRWLAVRRLADAVEADGIPGVLDVVATYDALLVEFDCARTTHDEVAGALRDARGTAAVPTPTTYRIPVVYGGEHGPDLPDVAAQLGLTERDVVRLHTETPWVVRFRGAPAGAPMMDGSRFPAPISRCPRPRTHVPAGSVAVSGRQAVIYPVRSPGGWRLIGRTPLRLLDLGYRPGDVFRFESHG</sequence>
<dbReference type="RefSeq" id="WP_149850470.1">
    <property type="nucleotide sequence ID" value="NZ_VUOB01000028.1"/>
</dbReference>
<name>A0A5B2XF15_9PSEU</name>
<dbReference type="OrthoDB" id="9768696at2"/>
<proteinExistence type="predicted"/>
<comment type="caution">
    <text evidence="5">The sequence shown here is derived from an EMBL/GenBank/DDBJ whole genome shotgun (WGS) entry which is preliminary data.</text>
</comment>
<reference evidence="5 6" key="1">
    <citation type="submission" date="2019-09" db="EMBL/GenBank/DDBJ databases">
        <title>Goodfellowia gen. nov., a new genus of the Pseudonocardineae related to Actinoalloteichus, containing Goodfellowia coeruleoviolacea gen. nov., comb. nov. gen. nov., comb. nov.</title>
        <authorList>
            <person name="Labeda D."/>
        </authorList>
    </citation>
    <scope>NUCLEOTIDE SEQUENCE [LARGE SCALE GENOMIC DNA]</scope>
    <source>
        <strain evidence="5 6">AN110305</strain>
    </source>
</reference>
<evidence type="ECO:0000313" key="6">
    <source>
        <dbReference type="Proteomes" id="UP000323454"/>
    </source>
</evidence>
<dbReference type="SUPFAM" id="SSF50891">
    <property type="entry name" value="Cyclophilin-like"/>
    <property type="match status" value="1"/>
</dbReference>
<evidence type="ECO:0000256" key="3">
    <source>
        <dbReference type="ARBA" id="ARBA00022840"/>
    </source>
</evidence>
<dbReference type="GO" id="GO:0005524">
    <property type="term" value="F:ATP binding"/>
    <property type="evidence" value="ECO:0007669"/>
    <property type="project" value="UniProtKB-KW"/>
</dbReference>
<keyword evidence="1" id="KW-0547">Nucleotide-binding</keyword>
<dbReference type="Gene3D" id="2.40.100.10">
    <property type="entry name" value="Cyclophilin-like"/>
    <property type="match status" value="1"/>
</dbReference>
<dbReference type="Pfam" id="PF02682">
    <property type="entry name" value="CT_C_D"/>
    <property type="match status" value="1"/>
</dbReference>
<dbReference type="AlphaFoldDB" id="A0A5B2XF15"/>